<dbReference type="HOGENOM" id="CLU_1830703_0_0_3"/>
<dbReference type="KEGG" id="amr:AM1_A0033"/>
<dbReference type="AlphaFoldDB" id="A8ZK42"/>
<name>A8ZK42_ACAM1</name>
<geneLocation type="plasmid" evidence="2 3">
    <name>pREB1</name>
</geneLocation>
<keyword evidence="3" id="KW-1185">Reference proteome</keyword>
<dbReference type="Proteomes" id="UP000000268">
    <property type="component" value="Plasmid pREB1"/>
</dbReference>
<sequence length="143" mass="16189">MLTINTDSGKSRGGNNDLQSSDQLDPQVIQEFREIYLQIAVKVQNLMSMGVAYTYDKLYNLGCEHPPLSYRIDLMVSYELRLCGYSKDDQVNILFHGPYIQSQMLHHHLSERGARHYIRQRLAIAPPVPLELGQAQATPTTAA</sequence>
<evidence type="ECO:0000313" key="2">
    <source>
        <dbReference type="EMBL" id="ABW31542.1"/>
    </source>
</evidence>
<dbReference type="RefSeq" id="WP_012166545.1">
    <property type="nucleotide sequence ID" value="NC_009926.1"/>
</dbReference>
<organism evidence="2 3">
    <name type="scientific">Acaryochloris marina (strain MBIC 11017)</name>
    <dbReference type="NCBI Taxonomy" id="329726"/>
    <lineage>
        <taxon>Bacteria</taxon>
        <taxon>Bacillati</taxon>
        <taxon>Cyanobacteriota</taxon>
        <taxon>Cyanophyceae</taxon>
        <taxon>Acaryochloridales</taxon>
        <taxon>Acaryochloridaceae</taxon>
        <taxon>Acaryochloris</taxon>
    </lineage>
</organism>
<keyword evidence="2" id="KW-0614">Plasmid</keyword>
<dbReference type="EMBL" id="CP000838">
    <property type="protein sequence ID" value="ABW31542.1"/>
    <property type="molecule type" value="Genomic_DNA"/>
</dbReference>
<gene>
    <name evidence="2" type="ordered locus">AM1_A0033</name>
</gene>
<reference evidence="2 3" key="1">
    <citation type="journal article" date="2008" name="Proc. Natl. Acad. Sci. U.S.A.">
        <title>Niche adaptation and genome expansion in the chlorophyll d-producing cyanobacterium Acaryochloris marina.</title>
        <authorList>
            <person name="Swingley W.D."/>
            <person name="Chen M."/>
            <person name="Cheung P.C."/>
            <person name="Conrad A.L."/>
            <person name="Dejesa L.C."/>
            <person name="Hao J."/>
            <person name="Honchak B.M."/>
            <person name="Karbach L.E."/>
            <person name="Kurdoglu A."/>
            <person name="Lahiri S."/>
            <person name="Mastrian S.D."/>
            <person name="Miyashita H."/>
            <person name="Page L."/>
            <person name="Ramakrishna P."/>
            <person name="Satoh S."/>
            <person name="Sattley W.M."/>
            <person name="Shimada Y."/>
            <person name="Taylor H.L."/>
            <person name="Tomo T."/>
            <person name="Tsuchiya T."/>
            <person name="Wang Z.T."/>
            <person name="Raymond J."/>
            <person name="Mimuro M."/>
            <person name="Blankenship R.E."/>
            <person name="Touchman J.W."/>
        </authorList>
    </citation>
    <scope>NUCLEOTIDE SEQUENCE [LARGE SCALE GENOMIC DNA]</scope>
    <source>
        <strain evidence="3">MBIC 11017</strain>
        <plasmid evidence="3">Plasmid pREB1</plasmid>
    </source>
</reference>
<feature type="region of interest" description="Disordered" evidence="1">
    <location>
        <begin position="1"/>
        <end position="21"/>
    </location>
</feature>
<evidence type="ECO:0000313" key="3">
    <source>
        <dbReference type="Proteomes" id="UP000000268"/>
    </source>
</evidence>
<proteinExistence type="predicted"/>
<dbReference type="OrthoDB" id="9824400at2"/>
<evidence type="ECO:0000256" key="1">
    <source>
        <dbReference type="SAM" id="MobiDB-lite"/>
    </source>
</evidence>
<accession>A8ZK42</accession>
<protein>
    <submittedName>
        <fullName evidence="2">Uncharacterized protein</fullName>
    </submittedName>
</protein>